<evidence type="ECO:0000313" key="2">
    <source>
        <dbReference type="Proteomes" id="UP000283509"/>
    </source>
</evidence>
<keyword evidence="2" id="KW-1185">Reference proteome</keyword>
<proteinExistence type="predicted"/>
<evidence type="ECO:0000313" key="1">
    <source>
        <dbReference type="EMBL" id="ROT80691.1"/>
    </source>
</evidence>
<dbReference type="EMBL" id="QCYY01001089">
    <property type="protein sequence ID" value="ROT80691.1"/>
    <property type="molecule type" value="Genomic_DNA"/>
</dbReference>
<protein>
    <submittedName>
        <fullName evidence="1">Uncharacterized protein</fullName>
    </submittedName>
</protein>
<reference evidence="1 2" key="1">
    <citation type="submission" date="2018-04" db="EMBL/GenBank/DDBJ databases">
        <authorList>
            <person name="Zhang X."/>
            <person name="Yuan J."/>
            <person name="Li F."/>
            <person name="Xiang J."/>
        </authorList>
    </citation>
    <scope>NUCLEOTIDE SEQUENCE [LARGE SCALE GENOMIC DNA]</scope>
    <source>
        <tissue evidence="1">Muscle</tissue>
    </source>
</reference>
<accession>A0A423TW47</accession>
<organism evidence="1 2">
    <name type="scientific">Penaeus vannamei</name>
    <name type="common">Whiteleg shrimp</name>
    <name type="synonym">Litopenaeus vannamei</name>
    <dbReference type="NCBI Taxonomy" id="6689"/>
    <lineage>
        <taxon>Eukaryota</taxon>
        <taxon>Metazoa</taxon>
        <taxon>Ecdysozoa</taxon>
        <taxon>Arthropoda</taxon>
        <taxon>Crustacea</taxon>
        <taxon>Multicrustacea</taxon>
        <taxon>Malacostraca</taxon>
        <taxon>Eumalacostraca</taxon>
        <taxon>Eucarida</taxon>
        <taxon>Decapoda</taxon>
        <taxon>Dendrobranchiata</taxon>
        <taxon>Penaeoidea</taxon>
        <taxon>Penaeidae</taxon>
        <taxon>Penaeus</taxon>
    </lineage>
</organism>
<gene>
    <name evidence="1" type="ORF">C7M84_000569</name>
</gene>
<sequence length="462" mass="52287">MRECEGRSEVRRSGQVALSTLWLVACRGSRGAAAWLGSVVHSPRGRTRSRPRGVPSHVLPGQLPLDSMSRASVARLLQRLLPAVAASLLIWCFFLGQDPGPRYPFRSIPDISSPKTASVVAPREDTVPPPLYNDTWIETRTYTIPGCPCERSGLDLASLLSRRREAQERPEDFPEWFLKRFSFEGASACSDYATQRGGGQRVVSYVYYAKGGRSVRESHDYKKYLSQLYDTVHVIGRVYPGWLVRIHHNVTADDEVGTAELCRIYCDHDHVDLCHAHDLPGLGNMNEQGLTGRIWRFAVMGDPTVRTFLSRDTDSWVLDREVAAVREWLASNRTFHVVHDHPNHNAVMLAGLWGAHNRDLGAMQSLRDQMYSRPKSEMRSQDQLLLKEVVWPYARTNVLNHASFTCKSRLREHGPAVPFPTQREGDRYCGWGTYKVGPARKVAKAVCPEECRPKDHQDWTRC</sequence>
<comment type="caution">
    <text evidence="1">The sequence shown here is derived from an EMBL/GenBank/DDBJ whole genome shotgun (WGS) entry which is preliminary data.</text>
</comment>
<dbReference type="Proteomes" id="UP000283509">
    <property type="component" value="Unassembled WGS sequence"/>
</dbReference>
<name>A0A423TW47_PENVA</name>
<reference evidence="1 2" key="2">
    <citation type="submission" date="2019-01" db="EMBL/GenBank/DDBJ databases">
        <title>The decoding of complex shrimp genome reveals the adaptation for benthos swimmer, frequently molting mechanism and breeding impact on genome.</title>
        <authorList>
            <person name="Sun Y."/>
            <person name="Gao Y."/>
            <person name="Yu Y."/>
        </authorList>
    </citation>
    <scope>NUCLEOTIDE SEQUENCE [LARGE SCALE GENOMIC DNA]</scope>
    <source>
        <tissue evidence="1">Muscle</tissue>
    </source>
</reference>
<dbReference type="PROSITE" id="PS51257">
    <property type="entry name" value="PROKAR_LIPOPROTEIN"/>
    <property type="match status" value="1"/>
</dbReference>
<dbReference type="OrthoDB" id="204305at2759"/>
<dbReference type="AlphaFoldDB" id="A0A423TW47"/>